<evidence type="ECO:0000259" key="1">
    <source>
        <dbReference type="SMART" id="SM01321"/>
    </source>
</evidence>
<dbReference type="Pfam" id="PF01797">
    <property type="entry name" value="Y1_Tnp"/>
    <property type="match status" value="1"/>
</dbReference>
<dbReference type="SMART" id="SM01321">
    <property type="entry name" value="Y1_Tnp"/>
    <property type="match status" value="1"/>
</dbReference>
<dbReference type="GO" id="GO:0004803">
    <property type="term" value="F:transposase activity"/>
    <property type="evidence" value="ECO:0007669"/>
    <property type="project" value="InterPro"/>
</dbReference>
<dbReference type="InterPro" id="IPR052715">
    <property type="entry name" value="RAYT_transposase"/>
</dbReference>
<dbReference type="EMBL" id="UOFP01000186">
    <property type="protein sequence ID" value="VAW87490.1"/>
    <property type="molecule type" value="Genomic_DNA"/>
</dbReference>
<reference evidence="2" key="1">
    <citation type="submission" date="2018-06" db="EMBL/GenBank/DDBJ databases">
        <authorList>
            <person name="Zhirakovskaya E."/>
        </authorList>
    </citation>
    <scope>NUCLEOTIDE SEQUENCE</scope>
</reference>
<sequence>MRSIHRPPHILQAGSWYHISASTYHKVRLFEGDERKQLLRDLLQSKTEKFSVTLRAWVLLDDHYHLLCHFTDARVMSRFIGELHGASAHELNRLDGVKGRSVWKNYWDKCIRHEQALWAGFNYIHQNLVKHGYVKQMDEWHFSSYNFWLAKQGSEWMMDCLECYPVVDFVEFSS</sequence>
<dbReference type="AlphaFoldDB" id="A0A3B0ZEQ3"/>
<dbReference type="NCBIfam" id="NF047646">
    <property type="entry name" value="REP_Tyr_transpos"/>
    <property type="match status" value="1"/>
</dbReference>
<dbReference type="SUPFAM" id="SSF143422">
    <property type="entry name" value="Transposase IS200-like"/>
    <property type="match status" value="1"/>
</dbReference>
<dbReference type="PANTHER" id="PTHR36966">
    <property type="entry name" value="REP-ASSOCIATED TYROSINE TRANSPOSASE"/>
    <property type="match status" value="1"/>
</dbReference>
<protein>
    <recommendedName>
        <fullName evidence="1">Transposase IS200-like domain-containing protein</fullName>
    </recommendedName>
</protein>
<gene>
    <name evidence="2" type="ORF">MNBD_GAMMA18-1559</name>
</gene>
<name>A0A3B0ZEQ3_9ZZZZ</name>
<dbReference type="PANTHER" id="PTHR36966:SF1">
    <property type="entry name" value="REP-ASSOCIATED TYROSINE TRANSPOSASE"/>
    <property type="match status" value="1"/>
</dbReference>
<organism evidence="2">
    <name type="scientific">hydrothermal vent metagenome</name>
    <dbReference type="NCBI Taxonomy" id="652676"/>
    <lineage>
        <taxon>unclassified sequences</taxon>
        <taxon>metagenomes</taxon>
        <taxon>ecological metagenomes</taxon>
    </lineage>
</organism>
<dbReference type="InterPro" id="IPR036515">
    <property type="entry name" value="Transposase_17_sf"/>
</dbReference>
<accession>A0A3B0ZEQ3</accession>
<dbReference type="Gene3D" id="3.30.70.1290">
    <property type="entry name" value="Transposase IS200-like"/>
    <property type="match status" value="1"/>
</dbReference>
<dbReference type="GO" id="GO:0006313">
    <property type="term" value="P:DNA transposition"/>
    <property type="evidence" value="ECO:0007669"/>
    <property type="project" value="InterPro"/>
</dbReference>
<dbReference type="InterPro" id="IPR002686">
    <property type="entry name" value="Transposase_17"/>
</dbReference>
<evidence type="ECO:0000313" key="2">
    <source>
        <dbReference type="EMBL" id="VAW87490.1"/>
    </source>
</evidence>
<dbReference type="GO" id="GO:0043565">
    <property type="term" value="F:sequence-specific DNA binding"/>
    <property type="evidence" value="ECO:0007669"/>
    <property type="project" value="TreeGrafter"/>
</dbReference>
<feature type="domain" description="Transposase IS200-like" evidence="1">
    <location>
        <begin position="12"/>
        <end position="127"/>
    </location>
</feature>
<proteinExistence type="predicted"/>